<dbReference type="Proteomes" id="UP000607653">
    <property type="component" value="Unassembled WGS sequence"/>
</dbReference>
<accession>A0A822YQF7</accession>
<dbReference type="AlphaFoldDB" id="A0A822YQF7"/>
<dbReference type="PANTHER" id="PTHR46610:SF20">
    <property type="entry name" value="OS05G0181300 PROTEIN"/>
    <property type="match status" value="1"/>
</dbReference>
<gene>
    <name evidence="2" type="ORF">HUJ06_005430</name>
</gene>
<evidence type="ECO:0000313" key="2">
    <source>
        <dbReference type="EMBL" id="DAD34790.1"/>
    </source>
</evidence>
<feature type="transmembrane region" description="Helical" evidence="1">
    <location>
        <begin position="121"/>
        <end position="144"/>
    </location>
</feature>
<protein>
    <submittedName>
        <fullName evidence="2">Uncharacterized protein</fullName>
    </submittedName>
</protein>
<dbReference type="PANTHER" id="PTHR46610">
    <property type="entry name" value="OS05G0181300 PROTEIN"/>
    <property type="match status" value="1"/>
</dbReference>
<feature type="transmembrane region" description="Helical" evidence="1">
    <location>
        <begin position="97"/>
        <end position="115"/>
    </location>
</feature>
<keyword evidence="1" id="KW-1133">Transmembrane helix</keyword>
<dbReference type="Pfam" id="PF20100">
    <property type="entry name" value="DUF6490"/>
    <property type="match status" value="1"/>
</dbReference>
<name>A0A822YQF7_NELNU</name>
<comment type="caution">
    <text evidence="2">The sequence shown here is derived from an EMBL/GenBank/DDBJ whole genome shotgun (WGS) entry which is preliminary data.</text>
</comment>
<reference evidence="2 3" key="1">
    <citation type="journal article" date="2020" name="Mol. Biol. Evol.">
        <title>Distinct Expression and Methylation Patterns for Genes with Different Fates following a Single Whole-Genome Duplication in Flowering Plants.</title>
        <authorList>
            <person name="Shi T."/>
            <person name="Rahmani R.S."/>
            <person name="Gugger P.F."/>
            <person name="Wang M."/>
            <person name="Li H."/>
            <person name="Zhang Y."/>
            <person name="Li Z."/>
            <person name="Wang Q."/>
            <person name="Van de Peer Y."/>
            <person name="Marchal K."/>
            <person name="Chen J."/>
        </authorList>
    </citation>
    <scope>NUCLEOTIDE SEQUENCE [LARGE SCALE GENOMIC DNA]</scope>
    <source>
        <tissue evidence="2">Leaf</tissue>
    </source>
</reference>
<keyword evidence="1" id="KW-0472">Membrane</keyword>
<feature type="transmembrane region" description="Helical" evidence="1">
    <location>
        <begin position="31"/>
        <end position="53"/>
    </location>
</feature>
<dbReference type="InterPro" id="IPR045501">
    <property type="entry name" value="DUF6490"/>
</dbReference>
<organism evidence="2 3">
    <name type="scientific">Nelumbo nucifera</name>
    <name type="common">Sacred lotus</name>
    <dbReference type="NCBI Taxonomy" id="4432"/>
    <lineage>
        <taxon>Eukaryota</taxon>
        <taxon>Viridiplantae</taxon>
        <taxon>Streptophyta</taxon>
        <taxon>Embryophyta</taxon>
        <taxon>Tracheophyta</taxon>
        <taxon>Spermatophyta</taxon>
        <taxon>Magnoliopsida</taxon>
        <taxon>Proteales</taxon>
        <taxon>Nelumbonaceae</taxon>
        <taxon>Nelumbo</taxon>
    </lineage>
</organism>
<keyword evidence="1" id="KW-0812">Transmembrane</keyword>
<evidence type="ECO:0000313" key="3">
    <source>
        <dbReference type="Proteomes" id="UP000607653"/>
    </source>
</evidence>
<dbReference type="EMBL" id="DUZY01000004">
    <property type="protein sequence ID" value="DAD34790.1"/>
    <property type="molecule type" value="Genomic_DNA"/>
</dbReference>
<sequence>MDCKMNCTKHQSISVTAIGSHNCSRCEDRNLLPFLSLAFLTFNSVIAVCRAYNHRDFSMIGFVLFLYFGFMSLLACLKAFDRLPLHEESPKKSCLKVAIWVLSTALNVGLAIHFAPLLFPVAFFIILVLAMASSATSFYFFFIYRDRRTNATSNCSSDIKNDKSGYRVIISAIGSWVSLEIDLPLLWRTC</sequence>
<feature type="transmembrane region" description="Helical" evidence="1">
    <location>
        <begin position="59"/>
        <end position="77"/>
    </location>
</feature>
<evidence type="ECO:0000256" key="1">
    <source>
        <dbReference type="SAM" id="Phobius"/>
    </source>
</evidence>
<keyword evidence="3" id="KW-1185">Reference proteome</keyword>
<proteinExistence type="predicted"/>